<accession>A0A086M2D8</accession>
<evidence type="ECO:0000313" key="3">
    <source>
        <dbReference type="Proteomes" id="UP000028834"/>
    </source>
</evidence>
<organism evidence="2 3">
    <name type="scientific">Toxoplasma gondii RUB</name>
    <dbReference type="NCBI Taxonomy" id="935652"/>
    <lineage>
        <taxon>Eukaryota</taxon>
        <taxon>Sar</taxon>
        <taxon>Alveolata</taxon>
        <taxon>Apicomplexa</taxon>
        <taxon>Conoidasida</taxon>
        <taxon>Coccidia</taxon>
        <taxon>Eucoccidiorida</taxon>
        <taxon>Eimeriorina</taxon>
        <taxon>Sarcocystidae</taxon>
        <taxon>Toxoplasma</taxon>
    </lineage>
</organism>
<dbReference type="EMBL" id="AFYV02001072">
    <property type="protein sequence ID" value="KFG63056.1"/>
    <property type="molecule type" value="Genomic_DNA"/>
</dbReference>
<dbReference type="VEuPathDB" id="ToxoDB:TGRUB_430250"/>
<sequence length="179" mass="19984">MQGPNNVDIRRAEQDETPSFAHERCYSHDHEIRDSNPPFPSMKFHRNLSFLNHLQLHTGTGSDPPPPAIHTQKHISSAFVPTDHHSVAFCLNISVSISRQTEKNLEPSIGCLVSLKEPAELFCMCGCLHCGSLRSFRNAAKDFQTRMRSLHRPCSASPKTVSRPRPHLLLSQLLTGAAL</sequence>
<dbReference type="Proteomes" id="UP000028834">
    <property type="component" value="Unassembled WGS sequence"/>
</dbReference>
<evidence type="ECO:0000313" key="2">
    <source>
        <dbReference type="EMBL" id="KFG63056.1"/>
    </source>
</evidence>
<proteinExistence type="predicted"/>
<name>A0A086M2D8_TOXGO</name>
<feature type="region of interest" description="Disordered" evidence="1">
    <location>
        <begin position="1"/>
        <end position="20"/>
    </location>
</feature>
<gene>
    <name evidence="2" type="ORF">TGRUB_430250</name>
</gene>
<comment type="caution">
    <text evidence="2">The sequence shown here is derived from an EMBL/GenBank/DDBJ whole genome shotgun (WGS) entry which is preliminary data.</text>
</comment>
<dbReference type="AlphaFoldDB" id="A0A086M2D8"/>
<evidence type="ECO:0000256" key="1">
    <source>
        <dbReference type="SAM" id="MobiDB-lite"/>
    </source>
</evidence>
<reference evidence="2 3" key="1">
    <citation type="submission" date="2014-05" db="EMBL/GenBank/DDBJ databases">
        <authorList>
            <person name="Sibley D."/>
            <person name="Venepally P."/>
            <person name="Karamycheva S."/>
            <person name="Hadjithomas M."/>
            <person name="Khan A."/>
            <person name="Brunk B."/>
            <person name="Roos D."/>
            <person name="Caler E."/>
            <person name="Lorenzi H."/>
        </authorList>
    </citation>
    <scope>NUCLEOTIDE SEQUENCE [LARGE SCALE GENOMIC DNA]</scope>
    <source>
        <strain evidence="2 3">RUB</strain>
    </source>
</reference>
<protein>
    <submittedName>
        <fullName evidence="2">Uncharacterized protein</fullName>
    </submittedName>
</protein>